<reference evidence="1" key="1">
    <citation type="journal article" date="2014" name="Int. J. Syst. Evol. Microbiol.">
        <title>Complete genome sequence of Corynebacterium casei LMG S-19264T (=DSM 44701T), isolated from a smear-ripened cheese.</title>
        <authorList>
            <consortium name="US DOE Joint Genome Institute (JGI-PGF)"/>
            <person name="Walter F."/>
            <person name="Albersmeier A."/>
            <person name="Kalinowski J."/>
            <person name="Ruckert C."/>
        </authorList>
    </citation>
    <scope>NUCLEOTIDE SEQUENCE</scope>
    <source>
        <strain evidence="1">CGMCC 4.7312</strain>
    </source>
</reference>
<dbReference type="AlphaFoldDB" id="A0A917X3N1"/>
<evidence type="ECO:0000313" key="2">
    <source>
        <dbReference type="Proteomes" id="UP000608890"/>
    </source>
</evidence>
<sequence length="401" mass="45377">MDLEASEIVLSRSDGKEARVPLALRRGPELSALSKIQITPDHRGLLAVMTTGAEVLFEVPRFDGSDQLAGRLVVYLDQNHWSTVANAFHYPEKVTSTELVAAHRLTELVHDRQIVMPTSSAHHHETATRFDFDKRYRLGLTMLQLSRGWQVRDPLQVRRDELRSAFIDRYGLPNDRADDAVFSLAPNVLYSPHRGWSPPSPPSDFSPEVAFRWEALTEACGHIDAVLDVDRSEDGPDTGWVAKSQHFSDWLDGEPKTREQKRKAIDAWLFADLSDEIAYESAACGATVDQLRDWCLRHFAADLRHAPATGLFREVLHDRHLNKGTRWRRNDLTDMIYLSCAAGYADIVVGERHLRSILNQGLHRLGRPLRVHRHLADAVTDIEERRSNGRRGAPTVRQDGS</sequence>
<protein>
    <submittedName>
        <fullName evidence="1">Uncharacterized protein</fullName>
    </submittedName>
</protein>
<dbReference type="EMBL" id="BMNB01000051">
    <property type="protein sequence ID" value="GGM66494.1"/>
    <property type="molecule type" value="Genomic_DNA"/>
</dbReference>
<organism evidence="1 2">
    <name type="scientific">Micromonospora sonchi</name>
    <dbReference type="NCBI Taxonomy" id="1763543"/>
    <lineage>
        <taxon>Bacteria</taxon>
        <taxon>Bacillati</taxon>
        <taxon>Actinomycetota</taxon>
        <taxon>Actinomycetes</taxon>
        <taxon>Micromonosporales</taxon>
        <taxon>Micromonosporaceae</taxon>
        <taxon>Micromonospora</taxon>
    </lineage>
</organism>
<comment type="caution">
    <text evidence="1">The sequence shown here is derived from an EMBL/GenBank/DDBJ whole genome shotgun (WGS) entry which is preliminary data.</text>
</comment>
<evidence type="ECO:0000313" key="1">
    <source>
        <dbReference type="EMBL" id="GGM66494.1"/>
    </source>
</evidence>
<keyword evidence="2" id="KW-1185">Reference proteome</keyword>
<gene>
    <name evidence="1" type="ORF">GCM10011608_59670</name>
</gene>
<accession>A0A917X3N1</accession>
<dbReference type="Proteomes" id="UP000608890">
    <property type="component" value="Unassembled WGS sequence"/>
</dbReference>
<proteinExistence type="predicted"/>
<name>A0A917X3N1_9ACTN</name>
<reference evidence="1" key="2">
    <citation type="submission" date="2020-09" db="EMBL/GenBank/DDBJ databases">
        <authorList>
            <person name="Sun Q."/>
            <person name="Zhou Y."/>
        </authorList>
    </citation>
    <scope>NUCLEOTIDE SEQUENCE</scope>
    <source>
        <strain evidence="1">CGMCC 4.7312</strain>
    </source>
</reference>